<evidence type="ECO:0000256" key="1">
    <source>
        <dbReference type="SAM" id="Phobius"/>
    </source>
</evidence>
<feature type="transmembrane region" description="Helical" evidence="1">
    <location>
        <begin position="20"/>
        <end position="39"/>
    </location>
</feature>
<proteinExistence type="predicted"/>
<protein>
    <submittedName>
        <fullName evidence="2">PilW family protein</fullName>
    </submittedName>
</protein>
<dbReference type="NCBIfam" id="TIGR02532">
    <property type="entry name" value="IV_pilin_GFxxxE"/>
    <property type="match status" value="1"/>
</dbReference>
<dbReference type="RefSeq" id="WP_253536594.1">
    <property type="nucleotide sequence ID" value="NZ_JAMYWC010000003.1"/>
</dbReference>
<reference evidence="3" key="1">
    <citation type="journal article" date="2023" name="Front. Microbiol.">
        <title>Ralstonia chuxiongensis sp. nov., Ralstonia mojiangensis sp. nov., and Ralstonia soli sp. nov., isolated from tobacco fields, are three novel species in the family Burkholderiaceae.</title>
        <authorList>
            <person name="Lu C.H."/>
            <person name="Zhang Y.Y."/>
            <person name="Jiang N."/>
            <person name="Chen W."/>
            <person name="Shao X."/>
            <person name="Zhao Z.M."/>
            <person name="Lu W.L."/>
            <person name="Hu X."/>
            <person name="Xi Y.X."/>
            <person name="Zou S.Y."/>
            <person name="Wei Q.J."/>
            <person name="Lin Z.L."/>
            <person name="Gong L."/>
            <person name="Gai X.T."/>
            <person name="Zhang L.Q."/>
            <person name="Li J.Y."/>
            <person name="Jin Y."/>
            <person name="Xia Z.Y."/>
        </authorList>
    </citation>
    <scope>NUCLEOTIDE SEQUENCE [LARGE SCALE GENOMIC DNA]</scope>
    <source>
        <strain evidence="3">21YRMH01-3</strain>
    </source>
</reference>
<accession>A0AA42BH00</accession>
<gene>
    <name evidence="2" type="ORF">NKG59_09945</name>
</gene>
<keyword evidence="1" id="KW-1133">Transmembrane helix</keyword>
<sequence length="314" mass="33605">MRRHKPLVREARGFTLVELMVALIIALLVLIATVSFYLMTRSTYTTIDDSSNLEERGQFALGVVTRALRQAGFTPLNSASGGMMQLYTTDPPMISGLDGCSNPVGGDSLTTCGSTPTANGNDAIEVRFFGSGTDANQAIPDNSMVDCSGQGVASYSDPSLASSQRGLSIFYIQTDATTGVPYLACMFRPRDSNGVEGTTFATQQLVPGVEALQFLYGVSTNDTVPDVYKRAADMSPTDWLNVYAVKVAMVIRADNVSADPSAGTPTFTLFGSGYTNTDGTFTPTRNLTSARRLISATIQVRNYLTCYQGDKTCI</sequence>
<dbReference type="AlphaFoldDB" id="A0AA42BH00"/>
<dbReference type="Pfam" id="PF16074">
    <property type="entry name" value="PilW"/>
    <property type="match status" value="1"/>
</dbReference>
<keyword evidence="1" id="KW-0812">Transmembrane</keyword>
<comment type="caution">
    <text evidence="2">The sequence shown here is derived from an EMBL/GenBank/DDBJ whole genome shotgun (WGS) entry which is preliminary data.</text>
</comment>
<dbReference type="Pfam" id="PF07963">
    <property type="entry name" value="N_methyl"/>
    <property type="match status" value="1"/>
</dbReference>
<keyword evidence="3" id="KW-1185">Reference proteome</keyword>
<organism evidence="2 3">
    <name type="scientific">Ralstonia chuxiongensis</name>
    <dbReference type="NCBI Taxonomy" id="2957504"/>
    <lineage>
        <taxon>Bacteria</taxon>
        <taxon>Pseudomonadati</taxon>
        <taxon>Pseudomonadota</taxon>
        <taxon>Betaproteobacteria</taxon>
        <taxon>Burkholderiales</taxon>
        <taxon>Burkholderiaceae</taxon>
        <taxon>Ralstonia</taxon>
    </lineage>
</organism>
<dbReference type="GO" id="GO:0043683">
    <property type="term" value="P:type IV pilus assembly"/>
    <property type="evidence" value="ECO:0007669"/>
    <property type="project" value="InterPro"/>
</dbReference>
<dbReference type="EMBL" id="JAMYWC010000003">
    <property type="protein sequence ID" value="MCP1172681.1"/>
    <property type="molecule type" value="Genomic_DNA"/>
</dbReference>
<dbReference type="InterPro" id="IPR032092">
    <property type="entry name" value="PilW"/>
</dbReference>
<evidence type="ECO:0000313" key="2">
    <source>
        <dbReference type="EMBL" id="MCP1172681.1"/>
    </source>
</evidence>
<evidence type="ECO:0000313" key="3">
    <source>
        <dbReference type="Proteomes" id="UP001162793"/>
    </source>
</evidence>
<name>A0AA42BH00_9RALS</name>
<dbReference type="PROSITE" id="PS00409">
    <property type="entry name" value="PROKAR_NTER_METHYL"/>
    <property type="match status" value="1"/>
</dbReference>
<dbReference type="InterPro" id="IPR012902">
    <property type="entry name" value="N_methyl_site"/>
</dbReference>
<keyword evidence="1" id="KW-0472">Membrane</keyword>
<dbReference type="Proteomes" id="UP001162793">
    <property type="component" value="Unassembled WGS sequence"/>
</dbReference>